<keyword evidence="4" id="KW-0378">Hydrolase</keyword>
<dbReference type="Pfam" id="PF01156">
    <property type="entry name" value="IU_nuc_hydro"/>
    <property type="match status" value="1"/>
</dbReference>
<feature type="region of interest" description="Disordered" evidence="2">
    <location>
        <begin position="1"/>
        <end position="30"/>
    </location>
</feature>
<dbReference type="Gene3D" id="3.90.245.10">
    <property type="entry name" value="Ribonucleoside hydrolase-like"/>
    <property type="match status" value="1"/>
</dbReference>
<dbReference type="EMBL" id="MU070125">
    <property type="protein sequence ID" value="KAF5829699.1"/>
    <property type="molecule type" value="Genomic_DNA"/>
</dbReference>
<name>A0ABQ7G514_DUNSA</name>
<gene>
    <name evidence="4" type="ORF">DUNSADRAFT_15635</name>
</gene>
<comment type="caution">
    <text evidence="4">The sequence shown here is derived from an EMBL/GenBank/DDBJ whole genome shotgun (WGS) entry which is preliminary data.</text>
</comment>
<sequence length="243" mass="25648">MHGGTRHLHDQQHMLASARPRPSDVRPPLPGAAASKLVECAAEHDGLLTVVALGPLTNIALALKLDPFLPSRLKHLVIMGSGGENGGVEFNFGADPESAKVVFDKFSAASATGQPSSLKLVGLDVTDRSLFPWLLWDSVVQRDTPKARFLQAITEQCVPDTKSYSPQGWPLADPLAVAVALQPGIVSSSKQVHVEVEVQGSDHVAGMAILDGKGGKGGKAKSVQLITGVDTNAFYAMCMRGLE</sequence>
<evidence type="ECO:0000256" key="2">
    <source>
        <dbReference type="SAM" id="MobiDB-lite"/>
    </source>
</evidence>
<feature type="domain" description="Inosine/uridine-preferring nucleoside hydrolase" evidence="3">
    <location>
        <begin position="21"/>
        <end position="235"/>
    </location>
</feature>
<dbReference type="GO" id="GO:0016787">
    <property type="term" value="F:hydrolase activity"/>
    <property type="evidence" value="ECO:0007669"/>
    <property type="project" value="UniProtKB-KW"/>
</dbReference>
<evidence type="ECO:0000313" key="5">
    <source>
        <dbReference type="Proteomes" id="UP000815325"/>
    </source>
</evidence>
<evidence type="ECO:0000259" key="3">
    <source>
        <dbReference type="Pfam" id="PF01156"/>
    </source>
</evidence>
<dbReference type="Proteomes" id="UP000815325">
    <property type="component" value="Unassembled WGS sequence"/>
</dbReference>
<evidence type="ECO:0000256" key="1">
    <source>
        <dbReference type="ARBA" id="ARBA00009176"/>
    </source>
</evidence>
<evidence type="ECO:0000313" key="4">
    <source>
        <dbReference type="EMBL" id="KAF5829699.1"/>
    </source>
</evidence>
<proteinExistence type="inferred from homology"/>
<dbReference type="PANTHER" id="PTHR46190">
    <property type="entry name" value="SI:CH211-201H21.5-RELATED"/>
    <property type="match status" value="1"/>
</dbReference>
<accession>A0ABQ7G514</accession>
<organism evidence="4 5">
    <name type="scientific">Dunaliella salina</name>
    <name type="common">Green alga</name>
    <name type="synonym">Protococcus salinus</name>
    <dbReference type="NCBI Taxonomy" id="3046"/>
    <lineage>
        <taxon>Eukaryota</taxon>
        <taxon>Viridiplantae</taxon>
        <taxon>Chlorophyta</taxon>
        <taxon>core chlorophytes</taxon>
        <taxon>Chlorophyceae</taxon>
        <taxon>CS clade</taxon>
        <taxon>Chlamydomonadales</taxon>
        <taxon>Dunaliellaceae</taxon>
        <taxon>Dunaliella</taxon>
    </lineage>
</organism>
<dbReference type="InterPro" id="IPR001910">
    <property type="entry name" value="Inosine/uridine_hydrolase_dom"/>
</dbReference>
<keyword evidence="5" id="KW-1185">Reference proteome</keyword>
<dbReference type="InterPro" id="IPR036452">
    <property type="entry name" value="Ribo_hydro-like"/>
</dbReference>
<reference evidence="4" key="1">
    <citation type="submission" date="2017-08" db="EMBL/GenBank/DDBJ databases">
        <authorList>
            <person name="Polle J.E."/>
            <person name="Barry K."/>
            <person name="Cushman J."/>
            <person name="Schmutz J."/>
            <person name="Tran D."/>
            <person name="Hathwaick L.T."/>
            <person name="Yim W.C."/>
            <person name="Jenkins J."/>
            <person name="Mckie-Krisberg Z.M."/>
            <person name="Prochnik S."/>
            <person name="Lindquist E."/>
            <person name="Dockter R.B."/>
            <person name="Adam C."/>
            <person name="Molina H."/>
            <person name="Bunkerborg J."/>
            <person name="Jin E."/>
            <person name="Buchheim M."/>
            <person name="Magnuson J."/>
        </authorList>
    </citation>
    <scope>NUCLEOTIDE SEQUENCE</scope>
    <source>
        <strain evidence="4">CCAP 19/18</strain>
    </source>
</reference>
<dbReference type="PANTHER" id="PTHR46190:SF1">
    <property type="entry name" value="SI:CH211-201H21.5"/>
    <property type="match status" value="1"/>
</dbReference>
<protein>
    <submittedName>
        <fullName evidence="4">Inosine/uridine-preferring nucleoside hydrolase domain-containing protein</fullName>
    </submittedName>
</protein>
<comment type="similarity">
    <text evidence="1">Belongs to the IUNH family.</text>
</comment>
<dbReference type="InterPro" id="IPR052775">
    <property type="entry name" value="IUN_hydrolase"/>
</dbReference>
<dbReference type="SUPFAM" id="SSF53590">
    <property type="entry name" value="Nucleoside hydrolase"/>
    <property type="match status" value="1"/>
</dbReference>